<organism evidence="13 14">
    <name type="scientific">Cyanobacterium stanieri (strain ATCC 29140 / PCC 7202)</name>
    <dbReference type="NCBI Taxonomy" id="292563"/>
    <lineage>
        <taxon>Bacteria</taxon>
        <taxon>Bacillati</taxon>
        <taxon>Cyanobacteriota</taxon>
        <taxon>Cyanophyceae</taxon>
        <taxon>Oscillatoriophycideae</taxon>
        <taxon>Chroococcales</taxon>
        <taxon>Geminocystaceae</taxon>
        <taxon>Cyanobacterium</taxon>
    </lineage>
</organism>
<evidence type="ECO:0000256" key="2">
    <source>
        <dbReference type="ARBA" id="ARBA00022527"/>
    </source>
</evidence>
<evidence type="ECO:0000256" key="9">
    <source>
        <dbReference type="PROSITE-ProRule" id="PRU10141"/>
    </source>
</evidence>
<dbReference type="HOGENOM" id="CLU_000288_135_5_3"/>
<dbReference type="EMBL" id="CP003940">
    <property type="protein sequence ID" value="AFZ47533.1"/>
    <property type="molecule type" value="Genomic_DNA"/>
</dbReference>
<dbReference type="PANTHER" id="PTHR24363">
    <property type="entry name" value="SERINE/THREONINE PROTEIN KINASE"/>
    <property type="match status" value="1"/>
</dbReference>
<keyword evidence="4 9" id="KW-0547">Nucleotide-binding</keyword>
<dbReference type="STRING" id="292563.Cyast_1572"/>
<dbReference type="PANTHER" id="PTHR24363:SF0">
    <property type="entry name" value="SERINE_THREONINE KINASE LIKE DOMAIN CONTAINING 1"/>
    <property type="match status" value="1"/>
</dbReference>
<keyword evidence="6 9" id="KW-0067">ATP-binding</keyword>
<comment type="catalytic activity">
    <reaction evidence="8">
        <text>L-seryl-[protein] + ATP = O-phospho-L-seryl-[protein] + ADP + H(+)</text>
        <dbReference type="Rhea" id="RHEA:17989"/>
        <dbReference type="Rhea" id="RHEA-COMP:9863"/>
        <dbReference type="Rhea" id="RHEA-COMP:11604"/>
        <dbReference type="ChEBI" id="CHEBI:15378"/>
        <dbReference type="ChEBI" id="CHEBI:29999"/>
        <dbReference type="ChEBI" id="CHEBI:30616"/>
        <dbReference type="ChEBI" id="CHEBI:83421"/>
        <dbReference type="ChEBI" id="CHEBI:456216"/>
        <dbReference type="EC" id="2.7.11.1"/>
    </reaction>
</comment>
<dbReference type="PROSITE" id="PS00108">
    <property type="entry name" value="PROTEIN_KINASE_ST"/>
    <property type="match status" value="1"/>
</dbReference>
<proteinExistence type="predicted"/>
<evidence type="ECO:0000256" key="8">
    <source>
        <dbReference type="ARBA" id="ARBA00048679"/>
    </source>
</evidence>
<name>K9YN47_CYASC</name>
<dbReference type="InterPro" id="IPR017441">
    <property type="entry name" value="Protein_kinase_ATP_BS"/>
</dbReference>
<dbReference type="eggNOG" id="COG0515">
    <property type="taxonomic scope" value="Bacteria"/>
</dbReference>
<dbReference type="GO" id="GO:0005524">
    <property type="term" value="F:ATP binding"/>
    <property type="evidence" value="ECO:0007669"/>
    <property type="project" value="UniProtKB-UniRule"/>
</dbReference>
<dbReference type="Pfam" id="PF00069">
    <property type="entry name" value="Pkinase"/>
    <property type="match status" value="1"/>
</dbReference>
<feature type="region of interest" description="Disordered" evidence="10">
    <location>
        <begin position="370"/>
        <end position="443"/>
    </location>
</feature>
<dbReference type="AlphaFoldDB" id="K9YN47"/>
<evidence type="ECO:0000256" key="11">
    <source>
        <dbReference type="SAM" id="Phobius"/>
    </source>
</evidence>
<dbReference type="KEGG" id="csn:Cyast_1572"/>
<dbReference type="PATRIC" id="fig|292563.3.peg.1641"/>
<keyword evidence="11" id="KW-0472">Membrane</keyword>
<evidence type="ECO:0000256" key="1">
    <source>
        <dbReference type="ARBA" id="ARBA00012513"/>
    </source>
</evidence>
<keyword evidence="14" id="KW-1185">Reference proteome</keyword>
<dbReference type="PROSITE" id="PS50011">
    <property type="entry name" value="PROTEIN_KINASE_DOM"/>
    <property type="match status" value="1"/>
</dbReference>
<evidence type="ECO:0000256" key="7">
    <source>
        <dbReference type="ARBA" id="ARBA00047899"/>
    </source>
</evidence>
<evidence type="ECO:0000256" key="4">
    <source>
        <dbReference type="ARBA" id="ARBA00022741"/>
    </source>
</evidence>
<feature type="binding site" evidence="9">
    <location>
        <position position="41"/>
    </location>
    <ligand>
        <name>ATP</name>
        <dbReference type="ChEBI" id="CHEBI:30616"/>
    </ligand>
</feature>
<dbReference type="InterPro" id="IPR011009">
    <property type="entry name" value="Kinase-like_dom_sf"/>
</dbReference>
<keyword evidence="5 13" id="KW-0418">Kinase</keyword>
<keyword evidence="2 13" id="KW-0723">Serine/threonine-protein kinase</keyword>
<evidence type="ECO:0000256" key="10">
    <source>
        <dbReference type="SAM" id="MobiDB-lite"/>
    </source>
</evidence>
<dbReference type="BioCyc" id="CSTA292563:G1353-1582-MONOMER"/>
<dbReference type="CDD" id="cd14014">
    <property type="entry name" value="STKc_PknB_like"/>
    <property type="match status" value="1"/>
</dbReference>
<evidence type="ECO:0000256" key="3">
    <source>
        <dbReference type="ARBA" id="ARBA00022679"/>
    </source>
</evidence>
<keyword evidence="11" id="KW-1133">Transmembrane helix</keyword>
<dbReference type="Gene3D" id="1.10.510.10">
    <property type="entry name" value="Transferase(Phosphotransferase) domain 1"/>
    <property type="match status" value="1"/>
</dbReference>
<dbReference type="Proteomes" id="UP000010483">
    <property type="component" value="Chromosome"/>
</dbReference>
<feature type="transmembrane region" description="Helical" evidence="11">
    <location>
        <begin position="325"/>
        <end position="345"/>
    </location>
</feature>
<dbReference type="GO" id="GO:0004674">
    <property type="term" value="F:protein serine/threonine kinase activity"/>
    <property type="evidence" value="ECO:0007669"/>
    <property type="project" value="UniProtKB-KW"/>
</dbReference>
<comment type="catalytic activity">
    <reaction evidence="7">
        <text>L-threonyl-[protein] + ATP = O-phospho-L-threonyl-[protein] + ADP + H(+)</text>
        <dbReference type="Rhea" id="RHEA:46608"/>
        <dbReference type="Rhea" id="RHEA-COMP:11060"/>
        <dbReference type="Rhea" id="RHEA-COMP:11605"/>
        <dbReference type="ChEBI" id="CHEBI:15378"/>
        <dbReference type="ChEBI" id="CHEBI:30013"/>
        <dbReference type="ChEBI" id="CHEBI:30616"/>
        <dbReference type="ChEBI" id="CHEBI:61977"/>
        <dbReference type="ChEBI" id="CHEBI:456216"/>
        <dbReference type="EC" id="2.7.11.1"/>
    </reaction>
</comment>
<sequence>MAEKINGRYEILETLGRGGFGETFLAKDTQMPSEKFVVIKKLQPLDNNSINLELVQKLFAKEAQVLEQLGQNCSQIPTLYAYIVEDEQFYLIQEHIEGESLAEIGVINFARCEAILSSLLNTLKYVHGQNIIHRDIKPENIIIRKSDGLPVLIDFGAVKETMGMQSRSNGSTVSSVIVGTRGFMAPEQGAGRTLFSSDLYALGLSMIYGLTGKYPIEFSNNPLTGELDWHSALPNIPNNLKGVLQKAVKMEVGQRYHTAQEMYLALHQSQPHTINQDTISYDRTVAVFPVRENLNVENIAHTVSSPNDSQGYVSRNDNNQDNNNIIVILLAGILVTLGISGSFFMTQQLRANQANLDRIEREKAETEQKLIEEQKKREEEELRRAESERLRLEAEQARNKAEEERRRAEAEARNKPPQVSNNSSSNSSLQDNTTTPISNNSDHSILSNATIYIHYQSDEFIARSLQNYLLSQGVNIGDDIDRQNGIRRNDIRYSNSSALPLARAVKNEIESFYRNMGVTKNIEMIDLSTRGFRTPTNQLEIWIQD</sequence>
<dbReference type="EC" id="2.7.11.1" evidence="1"/>
<protein>
    <recommendedName>
        <fullName evidence="1">non-specific serine/threonine protein kinase</fullName>
        <ecNumber evidence="1">2.7.11.1</ecNumber>
    </recommendedName>
</protein>
<dbReference type="InterPro" id="IPR000719">
    <property type="entry name" value="Prot_kinase_dom"/>
</dbReference>
<dbReference type="SUPFAM" id="SSF56112">
    <property type="entry name" value="Protein kinase-like (PK-like)"/>
    <property type="match status" value="1"/>
</dbReference>
<feature type="compositionally biased region" description="Basic and acidic residues" evidence="10">
    <location>
        <begin position="370"/>
        <end position="414"/>
    </location>
</feature>
<evidence type="ECO:0000313" key="14">
    <source>
        <dbReference type="Proteomes" id="UP000010483"/>
    </source>
</evidence>
<gene>
    <name evidence="13" type="ordered locus">Cyast_1572</name>
</gene>
<keyword evidence="3" id="KW-0808">Transferase</keyword>
<feature type="compositionally biased region" description="Polar residues" evidence="10">
    <location>
        <begin position="429"/>
        <end position="443"/>
    </location>
</feature>
<evidence type="ECO:0000256" key="5">
    <source>
        <dbReference type="ARBA" id="ARBA00022777"/>
    </source>
</evidence>
<accession>K9YN47</accession>
<dbReference type="SMART" id="SM00220">
    <property type="entry name" value="S_TKc"/>
    <property type="match status" value="1"/>
</dbReference>
<evidence type="ECO:0000259" key="12">
    <source>
        <dbReference type="PROSITE" id="PS50011"/>
    </source>
</evidence>
<keyword evidence="11" id="KW-0812">Transmembrane</keyword>
<dbReference type="PROSITE" id="PS00107">
    <property type="entry name" value="PROTEIN_KINASE_ATP"/>
    <property type="match status" value="1"/>
</dbReference>
<reference evidence="14" key="1">
    <citation type="journal article" date="2013" name="Proc. Natl. Acad. Sci. U.S.A.">
        <title>Improving the coverage of the cyanobacterial phylum using diversity-driven genome sequencing.</title>
        <authorList>
            <person name="Shih P.M."/>
            <person name="Wu D."/>
            <person name="Latifi A."/>
            <person name="Axen S.D."/>
            <person name="Fewer D.P."/>
            <person name="Talla E."/>
            <person name="Calteau A."/>
            <person name="Cai F."/>
            <person name="Tandeau de Marsac N."/>
            <person name="Rippka R."/>
            <person name="Herdman M."/>
            <person name="Sivonen K."/>
            <person name="Coursin T."/>
            <person name="Laurent T."/>
            <person name="Goodwin L."/>
            <person name="Nolan M."/>
            <person name="Davenport K.W."/>
            <person name="Han C.S."/>
            <person name="Rubin E.M."/>
            <person name="Eisen J.A."/>
            <person name="Woyke T."/>
            <person name="Gugger M."/>
            <person name="Kerfeld C.A."/>
        </authorList>
    </citation>
    <scope>NUCLEOTIDE SEQUENCE [LARGE SCALE GENOMIC DNA]</scope>
    <source>
        <strain evidence="14">ATCC 29140 / PCC 7202</strain>
    </source>
</reference>
<evidence type="ECO:0000256" key="6">
    <source>
        <dbReference type="ARBA" id="ARBA00022840"/>
    </source>
</evidence>
<evidence type="ECO:0000313" key="13">
    <source>
        <dbReference type="EMBL" id="AFZ47533.1"/>
    </source>
</evidence>
<dbReference type="InterPro" id="IPR008271">
    <property type="entry name" value="Ser/Thr_kinase_AS"/>
</dbReference>
<feature type="domain" description="Protein kinase" evidence="12">
    <location>
        <begin position="9"/>
        <end position="270"/>
    </location>
</feature>